<evidence type="ECO:0000313" key="2">
    <source>
        <dbReference type="EMBL" id="GAI72586.1"/>
    </source>
</evidence>
<proteinExistence type="predicted"/>
<dbReference type="SUPFAM" id="SSF56601">
    <property type="entry name" value="beta-lactamase/transpeptidase-like"/>
    <property type="match status" value="1"/>
</dbReference>
<dbReference type="InterPro" id="IPR001460">
    <property type="entry name" value="PCN-bd_Tpept"/>
</dbReference>
<dbReference type="InterPro" id="IPR012338">
    <property type="entry name" value="Beta-lactam/transpept-like"/>
</dbReference>
<dbReference type="GO" id="GO:0071555">
    <property type="term" value="P:cell wall organization"/>
    <property type="evidence" value="ECO:0007669"/>
    <property type="project" value="TreeGrafter"/>
</dbReference>
<feature type="non-terminal residue" evidence="2">
    <location>
        <position position="1"/>
    </location>
</feature>
<evidence type="ECO:0000259" key="1">
    <source>
        <dbReference type="Pfam" id="PF00905"/>
    </source>
</evidence>
<name>X1S0A3_9ZZZZ</name>
<sequence length="298" mass="33345">LFVHGLEKKEWQILNNSPDAPLYNRAIMSCYPCGSTFKPFVALAALDSKMITKEKCFTPCRGKYRLGRRIFKCWKTHGKLNLVNAIIYSCDIYFYQLGSYIGIDTLFSRANDIGFGKRTLIDLPNEKSGFLPNRQWLEKQYGMNWTEGHMFNLSIGQGDLLVTPLQLAYAFTVFANNGEIPIPHVKKREKYDYHTTTISKQAIETVKQGLKGVVSFGTGTLARVDNFEVCGKTGTVQNPHGEDHSLFVGFAPSDDPQILVFVFVENAGHGASIAAPIAGKIMKSFLIQRNAVHHAKKT</sequence>
<dbReference type="Gene3D" id="3.40.710.10">
    <property type="entry name" value="DD-peptidase/beta-lactamase superfamily"/>
    <property type="match status" value="1"/>
</dbReference>
<accession>X1S0A3</accession>
<dbReference type="Pfam" id="PF00905">
    <property type="entry name" value="Transpeptidase"/>
    <property type="match status" value="1"/>
</dbReference>
<dbReference type="PANTHER" id="PTHR30627:SF2">
    <property type="entry name" value="PEPTIDOGLYCAN D,D-TRANSPEPTIDASE MRDA"/>
    <property type="match status" value="1"/>
</dbReference>
<dbReference type="GO" id="GO:0008658">
    <property type="term" value="F:penicillin binding"/>
    <property type="evidence" value="ECO:0007669"/>
    <property type="project" value="InterPro"/>
</dbReference>
<protein>
    <recommendedName>
        <fullName evidence="1">Penicillin-binding protein transpeptidase domain-containing protein</fullName>
    </recommendedName>
</protein>
<dbReference type="InterPro" id="IPR050515">
    <property type="entry name" value="Beta-lactam/transpept"/>
</dbReference>
<dbReference type="PANTHER" id="PTHR30627">
    <property type="entry name" value="PEPTIDOGLYCAN D,D-TRANSPEPTIDASE"/>
    <property type="match status" value="1"/>
</dbReference>
<dbReference type="GO" id="GO:0005886">
    <property type="term" value="C:plasma membrane"/>
    <property type="evidence" value="ECO:0007669"/>
    <property type="project" value="TreeGrafter"/>
</dbReference>
<organism evidence="2">
    <name type="scientific">marine sediment metagenome</name>
    <dbReference type="NCBI Taxonomy" id="412755"/>
    <lineage>
        <taxon>unclassified sequences</taxon>
        <taxon>metagenomes</taxon>
        <taxon>ecological metagenomes</taxon>
    </lineage>
</organism>
<feature type="domain" description="Penicillin-binding protein transpeptidase" evidence="1">
    <location>
        <begin position="15"/>
        <end position="283"/>
    </location>
</feature>
<dbReference type="GO" id="GO:0071972">
    <property type="term" value="F:peptidoglycan L,D-transpeptidase activity"/>
    <property type="evidence" value="ECO:0007669"/>
    <property type="project" value="TreeGrafter"/>
</dbReference>
<dbReference type="EMBL" id="BARW01001250">
    <property type="protein sequence ID" value="GAI72586.1"/>
    <property type="molecule type" value="Genomic_DNA"/>
</dbReference>
<reference evidence="2" key="1">
    <citation type="journal article" date="2014" name="Front. Microbiol.">
        <title>High frequency of phylogenetically diverse reductive dehalogenase-homologous genes in deep subseafloor sedimentary metagenomes.</title>
        <authorList>
            <person name="Kawai M."/>
            <person name="Futagami T."/>
            <person name="Toyoda A."/>
            <person name="Takaki Y."/>
            <person name="Nishi S."/>
            <person name="Hori S."/>
            <person name="Arai W."/>
            <person name="Tsubouchi T."/>
            <person name="Morono Y."/>
            <person name="Uchiyama I."/>
            <person name="Ito T."/>
            <person name="Fujiyama A."/>
            <person name="Inagaki F."/>
            <person name="Takami H."/>
        </authorList>
    </citation>
    <scope>NUCLEOTIDE SEQUENCE</scope>
    <source>
        <strain evidence="2">Expedition CK06-06</strain>
    </source>
</reference>
<gene>
    <name evidence="2" type="ORF">S12H4_04170</name>
</gene>
<comment type="caution">
    <text evidence="2">The sequence shown here is derived from an EMBL/GenBank/DDBJ whole genome shotgun (WGS) entry which is preliminary data.</text>
</comment>
<dbReference type="AlphaFoldDB" id="X1S0A3"/>